<dbReference type="EMBL" id="CAJPEV010003298">
    <property type="protein sequence ID" value="CAG0899454.1"/>
    <property type="molecule type" value="Genomic_DNA"/>
</dbReference>
<keyword evidence="8" id="KW-1133">Transmembrane helix</keyword>
<organism evidence="10">
    <name type="scientific">Darwinula stevensoni</name>
    <dbReference type="NCBI Taxonomy" id="69355"/>
    <lineage>
        <taxon>Eukaryota</taxon>
        <taxon>Metazoa</taxon>
        <taxon>Ecdysozoa</taxon>
        <taxon>Arthropoda</taxon>
        <taxon>Crustacea</taxon>
        <taxon>Oligostraca</taxon>
        <taxon>Ostracoda</taxon>
        <taxon>Podocopa</taxon>
        <taxon>Podocopida</taxon>
        <taxon>Darwinulocopina</taxon>
        <taxon>Darwinuloidea</taxon>
        <taxon>Darwinulidae</taxon>
        <taxon>Darwinula</taxon>
    </lineage>
</organism>
<comment type="similarity">
    <text evidence="1">Belongs to the carotenoid/retinoid oxidoreductase family. CrtISO subfamily.</text>
</comment>
<evidence type="ECO:0000256" key="3">
    <source>
        <dbReference type="ARBA" id="ARBA00022729"/>
    </source>
</evidence>
<evidence type="ECO:0000256" key="6">
    <source>
        <dbReference type="ARBA" id="ARBA00023027"/>
    </source>
</evidence>
<evidence type="ECO:0000259" key="9">
    <source>
        <dbReference type="Pfam" id="PF01593"/>
    </source>
</evidence>
<feature type="compositionally biased region" description="Basic and acidic residues" evidence="7">
    <location>
        <begin position="537"/>
        <end position="554"/>
    </location>
</feature>
<evidence type="ECO:0000256" key="8">
    <source>
        <dbReference type="SAM" id="Phobius"/>
    </source>
</evidence>
<evidence type="ECO:0000313" key="11">
    <source>
        <dbReference type="Proteomes" id="UP000677054"/>
    </source>
</evidence>
<dbReference type="Pfam" id="PF01593">
    <property type="entry name" value="Amino_oxidase"/>
    <property type="match status" value="1"/>
</dbReference>
<dbReference type="PANTHER" id="PTHR46091">
    <property type="entry name" value="BLR7054 PROTEIN"/>
    <property type="match status" value="1"/>
</dbReference>
<dbReference type="GO" id="GO:0016491">
    <property type="term" value="F:oxidoreductase activity"/>
    <property type="evidence" value="ECO:0007669"/>
    <property type="project" value="InterPro"/>
</dbReference>
<evidence type="ECO:0000256" key="4">
    <source>
        <dbReference type="ARBA" id="ARBA00022827"/>
    </source>
</evidence>
<dbReference type="SUPFAM" id="SSF51905">
    <property type="entry name" value="FAD/NAD(P)-binding domain"/>
    <property type="match status" value="1"/>
</dbReference>
<evidence type="ECO:0000313" key="10">
    <source>
        <dbReference type="EMBL" id="CAD7251127.1"/>
    </source>
</evidence>
<gene>
    <name evidence="10" type="ORF">DSTB1V02_LOCUS10894</name>
</gene>
<sequence length="564" mass="62482">MLDSWSLALGGLVLILFKILQSLLFRKKRSDRPIFSLADVLPPAPHVADQKLRDKVLKQGFSSDKVPHDLDAIVIGSGIGGLSAAALLAKAGKKVLVLEQHDQAGGSCHTFIEKGYEFDIGIHYVGGFGETDFNRILFDQLTDGQLEFVLTDPVYDVVKLRYHSEKKASYDICYPKDRWICNLKKQFPGEEEAIDKFVRYIREASKSKIALGVVKFLPLWLAKIVVKLGVIDWFIPYSKWASRSIQSVLEELTDNKDLRAAFTYIFGDFGALPSEASFTLLALLHQHFYRGSYYPRGGASEVAFHIIPVIEKSGGKVLVRANVKEILLDESASRAIGVVVEKGSGSVNVTAPIVISSTSVKTTLTKLLPEKVGKHAIQYPVLSRVRQGYACFQVFLGLNASNEELKLSAQNYWCFMDNNREEASVQPVRLIDQACKLFPQIQDKIDLVVIGSPLSHNYYLGNTVGDIYGLHHNLERFKLEIQALLRPETGIPGLYLSGQDVMCCGMAGAVFGGVFCASKILERNLVNELAQVMKEAKKREEGKSQKTRVSKGERNGAVMNGVHG</sequence>
<feature type="transmembrane region" description="Helical" evidence="8">
    <location>
        <begin position="6"/>
        <end position="25"/>
    </location>
</feature>
<evidence type="ECO:0000256" key="2">
    <source>
        <dbReference type="ARBA" id="ARBA00022630"/>
    </source>
</evidence>
<dbReference type="InterPro" id="IPR002937">
    <property type="entry name" value="Amino_oxidase"/>
</dbReference>
<evidence type="ECO:0000256" key="1">
    <source>
        <dbReference type="ARBA" id="ARBA00005855"/>
    </source>
</evidence>
<keyword evidence="6" id="KW-0520">NAD</keyword>
<keyword evidence="8" id="KW-0812">Transmembrane</keyword>
<reference evidence="10" key="1">
    <citation type="submission" date="2020-11" db="EMBL/GenBank/DDBJ databases">
        <authorList>
            <person name="Tran Van P."/>
        </authorList>
    </citation>
    <scope>NUCLEOTIDE SEQUENCE</scope>
</reference>
<accession>A0A7R9FQG2</accession>
<dbReference type="OrthoDB" id="38045at2759"/>
<dbReference type="PANTHER" id="PTHR46091:SF3">
    <property type="entry name" value="AMINE OXIDASE DOMAIN-CONTAINING PROTEIN"/>
    <property type="match status" value="1"/>
</dbReference>
<dbReference type="InterPro" id="IPR036188">
    <property type="entry name" value="FAD/NAD-bd_sf"/>
</dbReference>
<name>A0A7R9FQG2_9CRUS</name>
<feature type="domain" description="Amine oxidase" evidence="9">
    <location>
        <begin position="79"/>
        <end position="362"/>
    </location>
</feature>
<keyword evidence="3" id="KW-0732">Signal</keyword>
<evidence type="ECO:0000256" key="5">
    <source>
        <dbReference type="ARBA" id="ARBA00022857"/>
    </source>
</evidence>
<dbReference type="AlphaFoldDB" id="A0A7R9FQG2"/>
<dbReference type="EMBL" id="LR902815">
    <property type="protein sequence ID" value="CAD7251127.1"/>
    <property type="molecule type" value="Genomic_DNA"/>
</dbReference>
<keyword evidence="11" id="KW-1185">Reference proteome</keyword>
<proteinExistence type="inferred from homology"/>
<dbReference type="Gene3D" id="3.50.50.60">
    <property type="entry name" value="FAD/NAD(P)-binding domain"/>
    <property type="match status" value="2"/>
</dbReference>
<feature type="region of interest" description="Disordered" evidence="7">
    <location>
        <begin position="537"/>
        <end position="564"/>
    </location>
</feature>
<keyword evidence="4" id="KW-0274">FAD</keyword>
<keyword evidence="8" id="KW-0472">Membrane</keyword>
<keyword evidence="5" id="KW-0521">NADP</keyword>
<keyword evidence="2" id="KW-0285">Flavoprotein</keyword>
<evidence type="ECO:0000256" key="7">
    <source>
        <dbReference type="SAM" id="MobiDB-lite"/>
    </source>
</evidence>
<dbReference type="Proteomes" id="UP000677054">
    <property type="component" value="Unassembled WGS sequence"/>
</dbReference>
<protein>
    <recommendedName>
        <fullName evidence="9">Amine oxidase domain-containing protein</fullName>
    </recommendedName>
</protein>
<dbReference type="InterPro" id="IPR052206">
    <property type="entry name" value="Retinol_saturase"/>
</dbReference>